<evidence type="ECO:0000256" key="3">
    <source>
        <dbReference type="ARBA" id="ARBA00022989"/>
    </source>
</evidence>
<evidence type="ECO:0000256" key="2">
    <source>
        <dbReference type="ARBA" id="ARBA00022692"/>
    </source>
</evidence>
<evidence type="ECO:0000256" key="6">
    <source>
        <dbReference type="SAM" id="Phobius"/>
    </source>
</evidence>
<gene>
    <name evidence="7" type="ORF">K491DRAFT_13248</name>
</gene>
<dbReference type="EMBL" id="MU004288">
    <property type="protein sequence ID" value="KAF2663035.1"/>
    <property type="molecule type" value="Genomic_DNA"/>
</dbReference>
<dbReference type="PANTHER" id="PTHR15549:SF33">
    <property type="entry name" value="MEMBRANE PROTEIN WSC4, PUTATIVE (AFU_ORTHOLOGUE AFUA_5G09020)-RELATED"/>
    <property type="match status" value="1"/>
</dbReference>
<evidence type="ECO:0000256" key="1">
    <source>
        <dbReference type="ARBA" id="ARBA00004167"/>
    </source>
</evidence>
<dbReference type="Proteomes" id="UP000799324">
    <property type="component" value="Unassembled WGS sequence"/>
</dbReference>
<keyword evidence="4 6" id="KW-0472">Membrane</keyword>
<dbReference type="GO" id="GO:0071944">
    <property type="term" value="C:cell periphery"/>
    <property type="evidence" value="ECO:0007669"/>
    <property type="project" value="UniProtKB-ARBA"/>
</dbReference>
<feature type="region of interest" description="Disordered" evidence="5">
    <location>
        <begin position="18"/>
        <end position="52"/>
    </location>
</feature>
<keyword evidence="2 6" id="KW-0812">Transmembrane</keyword>
<evidence type="ECO:0000256" key="4">
    <source>
        <dbReference type="ARBA" id="ARBA00023136"/>
    </source>
</evidence>
<feature type="compositionally biased region" description="Low complexity" evidence="5">
    <location>
        <begin position="24"/>
        <end position="36"/>
    </location>
</feature>
<dbReference type="AlphaFoldDB" id="A0A6A6TSJ9"/>
<feature type="region of interest" description="Disordered" evidence="5">
    <location>
        <begin position="117"/>
        <end position="142"/>
    </location>
</feature>
<feature type="transmembrane region" description="Helical" evidence="6">
    <location>
        <begin position="86"/>
        <end position="108"/>
    </location>
</feature>
<comment type="subcellular location">
    <subcellularLocation>
        <location evidence="1">Membrane</location>
        <topology evidence="1">Single-pass membrane protein</topology>
    </subcellularLocation>
</comment>
<proteinExistence type="predicted"/>
<evidence type="ECO:0000313" key="8">
    <source>
        <dbReference type="Proteomes" id="UP000799324"/>
    </source>
</evidence>
<feature type="compositionally biased region" description="Polar residues" evidence="5">
    <location>
        <begin position="133"/>
        <end position="142"/>
    </location>
</feature>
<sequence length="142" mass="15051">MNSRVTLNQWLSSRLASQTFQGHSSPSSLVSTSTSPEQTRTSPAETISSIKDGHTVYVTISEAPTPTATGQTGAQPAKDENTPVGAIAGGVVGVLALAGLALIAIWFMRRKKLAKQHRRATLPPPYTEPDMSAQLSRGESYS</sequence>
<feature type="compositionally biased region" description="Polar residues" evidence="5">
    <location>
        <begin position="37"/>
        <end position="49"/>
    </location>
</feature>
<organism evidence="7 8">
    <name type="scientific">Lophiostoma macrostomum CBS 122681</name>
    <dbReference type="NCBI Taxonomy" id="1314788"/>
    <lineage>
        <taxon>Eukaryota</taxon>
        <taxon>Fungi</taxon>
        <taxon>Dikarya</taxon>
        <taxon>Ascomycota</taxon>
        <taxon>Pezizomycotina</taxon>
        <taxon>Dothideomycetes</taxon>
        <taxon>Pleosporomycetidae</taxon>
        <taxon>Pleosporales</taxon>
        <taxon>Lophiostomataceae</taxon>
        <taxon>Lophiostoma</taxon>
    </lineage>
</organism>
<dbReference type="InterPro" id="IPR051694">
    <property type="entry name" value="Immunoregulatory_rcpt-like"/>
</dbReference>
<evidence type="ECO:0000313" key="7">
    <source>
        <dbReference type="EMBL" id="KAF2663035.1"/>
    </source>
</evidence>
<keyword evidence="3 6" id="KW-1133">Transmembrane helix</keyword>
<protein>
    <submittedName>
        <fullName evidence="7">Uncharacterized protein</fullName>
    </submittedName>
</protein>
<evidence type="ECO:0000256" key="5">
    <source>
        <dbReference type="SAM" id="MobiDB-lite"/>
    </source>
</evidence>
<dbReference type="PANTHER" id="PTHR15549">
    <property type="entry name" value="PAIRED IMMUNOGLOBULIN-LIKE TYPE 2 RECEPTOR"/>
    <property type="match status" value="1"/>
</dbReference>
<name>A0A6A6TSJ9_9PLEO</name>
<dbReference type="GO" id="GO:0016020">
    <property type="term" value="C:membrane"/>
    <property type="evidence" value="ECO:0007669"/>
    <property type="project" value="UniProtKB-SubCell"/>
</dbReference>
<accession>A0A6A6TSJ9</accession>
<reference evidence="7" key="1">
    <citation type="journal article" date="2020" name="Stud. Mycol.">
        <title>101 Dothideomycetes genomes: a test case for predicting lifestyles and emergence of pathogens.</title>
        <authorList>
            <person name="Haridas S."/>
            <person name="Albert R."/>
            <person name="Binder M."/>
            <person name="Bloem J."/>
            <person name="Labutti K."/>
            <person name="Salamov A."/>
            <person name="Andreopoulos B."/>
            <person name="Baker S."/>
            <person name="Barry K."/>
            <person name="Bills G."/>
            <person name="Bluhm B."/>
            <person name="Cannon C."/>
            <person name="Castanera R."/>
            <person name="Culley D."/>
            <person name="Daum C."/>
            <person name="Ezra D."/>
            <person name="Gonzalez J."/>
            <person name="Henrissat B."/>
            <person name="Kuo A."/>
            <person name="Liang C."/>
            <person name="Lipzen A."/>
            <person name="Lutzoni F."/>
            <person name="Magnuson J."/>
            <person name="Mondo S."/>
            <person name="Nolan M."/>
            <person name="Ohm R."/>
            <person name="Pangilinan J."/>
            <person name="Park H.-J."/>
            <person name="Ramirez L."/>
            <person name="Alfaro M."/>
            <person name="Sun H."/>
            <person name="Tritt A."/>
            <person name="Yoshinaga Y."/>
            <person name="Zwiers L.-H."/>
            <person name="Turgeon B."/>
            <person name="Goodwin S."/>
            <person name="Spatafora J."/>
            <person name="Crous P."/>
            <person name="Grigoriev I."/>
        </authorList>
    </citation>
    <scope>NUCLEOTIDE SEQUENCE</scope>
    <source>
        <strain evidence="7">CBS 122681</strain>
    </source>
</reference>
<keyword evidence="8" id="KW-1185">Reference proteome</keyword>